<organism evidence="1">
    <name type="scientific">Albugo laibachii Nc14</name>
    <dbReference type="NCBI Taxonomy" id="890382"/>
    <lineage>
        <taxon>Eukaryota</taxon>
        <taxon>Sar</taxon>
        <taxon>Stramenopiles</taxon>
        <taxon>Oomycota</taxon>
        <taxon>Peronosporomycetes</taxon>
        <taxon>Albuginales</taxon>
        <taxon>Albuginaceae</taxon>
        <taxon>Albugo</taxon>
    </lineage>
</organism>
<name>F0WLN9_9STRA</name>
<dbReference type="AlphaFoldDB" id="F0WLN9"/>
<proteinExistence type="predicted"/>
<protein>
    <submittedName>
        <fullName evidence="1">AlNc14C147G7427 protein</fullName>
    </submittedName>
</protein>
<reference evidence="1" key="2">
    <citation type="submission" date="2011-02" db="EMBL/GenBank/DDBJ databases">
        <authorList>
            <person name="MacLean D."/>
        </authorList>
    </citation>
    <scope>NUCLEOTIDE SEQUENCE</scope>
</reference>
<dbReference type="HOGENOM" id="CLU_1848773_0_0_1"/>
<accession>F0WLN9</accession>
<evidence type="ECO:0000313" key="1">
    <source>
        <dbReference type="EMBL" id="CCA22205.1"/>
    </source>
</evidence>
<sequence length="139" mass="15913">MSQLIDEVIGLLKFVGGGWGFEEGFLGLSIRILLHEVTDEILVLRVLLCDEMRFEEREFLEVDGYQQLGIQIMSHTGRYGREDEFLYKNCRAACAFPDKRAPAFLSIAECTCPTRHHNHCNAHLTAQCASNRQNLYCMQ</sequence>
<reference evidence="1" key="1">
    <citation type="journal article" date="2011" name="PLoS Biol.">
        <title>Gene gain and loss during evolution of obligate parasitism in the white rust pathogen of Arabidopsis thaliana.</title>
        <authorList>
            <person name="Kemen E."/>
            <person name="Gardiner A."/>
            <person name="Schultz-Larsen T."/>
            <person name="Kemen A.C."/>
            <person name="Balmuth A.L."/>
            <person name="Robert-Seilaniantz A."/>
            <person name="Bailey K."/>
            <person name="Holub E."/>
            <person name="Studholme D.J."/>
            <person name="Maclean D."/>
            <person name="Jones J.D."/>
        </authorList>
    </citation>
    <scope>NUCLEOTIDE SEQUENCE</scope>
</reference>
<dbReference type="EMBL" id="FR824192">
    <property type="protein sequence ID" value="CCA22205.1"/>
    <property type="molecule type" value="Genomic_DNA"/>
</dbReference>
<gene>
    <name evidence="1" type="primary">AlNc14C147G7427</name>
    <name evidence="1" type="ORF">ALNC14_083480</name>
</gene>